<gene>
    <name evidence="1" type="ORF">Goari_022576</name>
</gene>
<dbReference type="EMBL" id="JABFAA010352865">
    <property type="protein sequence ID" value="MBA0702642.1"/>
    <property type="molecule type" value="Genomic_DNA"/>
</dbReference>
<accession>A0A7J8YTH0</accession>
<keyword evidence="2" id="KW-1185">Reference proteome</keyword>
<organism evidence="1 2">
    <name type="scientific">Gossypium aridum</name>
    <name type="common">American cotton</name>
    <name type="synonym">Erioxylum aridum</name>
    <dbReference type="NCBI Taxonomy" id="34290"/>
    <lineage>
        <taxon>Eukaryota</taxon>
        <taxon>Viridiplantae</taxon>
        <taxon>Streptophyta</taxon>
        <taxon>Embryophyta</taxon>
        <taxon>Tracheophyta</taxon>
        <taxon>Spermatophyta</taxon>
        <taxon>Magnoliopsida</taxon>
        <taxon>eudicotyledons</taxon>
        <taxon>Gunneridae</taxon>
        <taxon>Pentapetalae</taxon>
        <taxon>rosids</taxon>
        <taxon>malvids</taxon>
        <taxon>Malvales</taxon>
        <taxon>Malvaceae</taxon>
        <taxon>Malvoideae</taxon>
        <taxon>Gossypium</taxon>
    </lineage>
</organism>
<sequence length="48" mass="5431">MLLKKTEDLYLDLNGLEGIKSGLAELNRQQEFSNLKSIPRVPSPYHSS</sequence>
<reference evidence="1 2" key="1">
    <citation type="journal article" date="2019" name="Genome Biol. Evol.">
        <title>Insights into the evolution of the New World diploid cottons (Gossypium, subgenus Houzingenia) based on genome sequencing.</title>
        <authorList>
            <person name="Grover C.E."/>
            <person name="Arick M.A. 2nd"/>
            <person name="Thrash A."/>
            <person name="Conover J.L."/>
            <person name="Sanders W.S."/>
            <person name="Peterson D.G."/>
            <person name="Frelichowski J.E."/>
            <person name="Scheffler J.A."/>
            <person name="Scheffler B.E."/>
            <person name="Wendel J.F."/>
        </authorList>
    </citation>
    <scope>NUCLEOTIDE SEQUENCE [LARGE SCALE GENOMIC DNA]</scope>
    <source>
        <strain evidence="1">185</strain>
        <tissue evidence="1">Leaf</tissue>
    </source>
</reference>
<evidence type="ECO:0000313" key="2">
    <source>
        <dbReference type="Proteomes" id="UP000593577"/>
    </source>
</evidence>
<dbReference type="AlphaFoldDB" id="A0A7J8YTH0"/>
<feature type="non-terminal residue" evidence="1">
    <location>
        <position position="48"/>
    </location>
</feature>
<proteinExistence type="predicted"/>
<name>A0A7J8YTH0_GOSAI</name>
<protein>
    <submittedName>
        <fullName evidence="1">Uncharacterized protein</fullName>
    </submittedName>
</protein>
<dbReference type="Proteomes" id="UP000593577">
    <property type="component" value="Unassembled WGS sequence"/>
</dbReference>
<evidence type="ECO:0000313" key="1">
    <source>
        <dbReference type="EMBL" id="MBA0702642.1"/>
    </source>
</evidence>
<comment type="caution">
    <text evidence="1">The sequence shown here is derived from an EMBL/GenBank/DDBJ whole genome shotgun (WGS) entry which is preliminary data.</text>
</comment>